<evidence type="ECO:0000313" key="2">
    <source>
        <dbReference type="EMBL" id="KAJ5196014.1"/>
    </source>
</evidence>
<evidence type="ECO:0000256" key="1">
    <source>
        <dbReference type="SAM" id="MobiDB-lite"/>
    </source>
</evidence>
<dbReference type="Proteomes" id="UP001150942">
    <property type="component" value="Unassembled WGS sequence"/>
</dbReference>
<reference evidence="2" key="1">
    <citation type="submission" date="2022-11" db="EMBL/GenBank/DDBJ databases">
        <authorList>
            <person name="Petersen C."/>
        </authorList>
    </citation>
    <scope>NUCLEOTIDE SEQUENCE</scope>
    <source>
        <strain evidence="2">IBT 20477</strain>
    </source>
</reference>
<protein>
    <submittedName>
        <fullName evidence="2">Uncharacterized protein</fullName>
    </submittedName>
</protein>
<keyword evidence="3" id="KW-1185">Reference proteome</keyword>
<gene>
    <name evidence="2" type="ORF">N7449_006493</name>
</gene>
<dbReference type="AlphaFoldDB" id="A0A9W9MBS0"/>
<comment type="caution">
    <text evidence="2">The sequence shown here is derived from an EMBL/GenBank/DDBJ whole genome shotgun (WGS) entry which is preliminary data.</text>
</comment>
<feature type="region of interest" description="Disordered" evidence="1">
    <location>
        <begin position="1"/>
        <end position="44"/>
    </location>
</feature>
<feature type="compositionally biased region" description="Polar residues" evidence="1">
    <location>
        <begin position="12"/>
        <end position="27"/>
    </location>
</feature>
<dbReference type="EMBL" id="JAPQKQ010000005">
    <property type="protein sequence ID" value="KAJ5196014.1"/>
    <property type="molecule type" value="Genomic_DNA"/>
</dbReference>
<name>A0A9W9MBS0_9EURO</name>
<organism evidence="2 3">
    <name type="scientific">Penicillium cf. viridicatum</name>
    <dbReference type="NCBI Taxonomy" id="2972119"/>
    <lineage>
        <taxon>Eukaryota</taxon>
        <taxon>Fungi</taxon>
        <taxon>Dikarya</taxon>
        <taxon>Ascomycota</taxon>
        <taxon>Pezizomycotina</taxon>
        <taxon>Eurotiomycetes</taxon>
        <taxon>Eurotiomycetidae</taxon>
        <taxon>Eurotiales</taxon>
        <taxon>Aspergillaceae</taxon>
        <taxon>Penicillium</taxon>
    </lineage>
</organism>
<sequence>MNDYNHLDISEPAQSQDDLQPNTSTGTTEHEQPPQLKTVTSEVQDLESKYRRVLEKRTKQRDDYKDRYQAAATKLTKYKLSDGGFPRLDDSYLIGQVESLRGKIWRFSLHHYEEEKGVTTRGRETRPDHVFVEYTERNLRSDITSQRALESANWCPMIIETFLWNYFVSQVFNRFWWAGKHGIQMGNVYAIMNKNHSTAAELQSFQMWSATTTKLIREFQKRGEPGWTGSCGKPFDELVKDIYIAIEPHRFTDPGDMKKEIRDILQAAIELDEELSQPLAYFKWEVPRLGEEFDEKRMKLAESEELHSTKQINIIICPGITKRGQSGNFDKVDWLVPTKVSCSTPNAVPPLMSRGIKVIQHKVAQSMNKFKRG</sequence>
<reference evidence="2" key="2">
    <citation type="journal article" date="2023" name="IMA Fungus">
        <title>Comparative genomic study of the Penicillium genus elucidates a diverse pangenome and 15 lateral gene transfer events.</title>
        <authorList>
            <person name="Petersen C."/>
            <person name="Sorensen T."/>
            <person name="Nielsen M.R."/>
            <person name="Sondergaard T.E."/>
            <person name="Sorensen J.L."/>
            <person name="Fitzpatrick D.A."/>
            <person name="Frisvad J.C."/>
            <person name="Nielsen K.L."/>
        </authorList>
    </citation>
    <scope>NUCLEOTIDE SEQUENCE</scope>
    <source>
        <strain evidence="2">IBT 20477</strain>
    </source>
</reference>
<dbReference type="OrthoDB" id="5213630at2759"/>
<proteinExistence type="predicted"/>
<accession>A0A9W9MBS0</accession>
<evidence type="ECO:0000313" key="3">
    <source>
        <dbReference type="Proteomes" id="UP001150942"/>
    </source>
</evidence>